<feature type="transmembrane region" description="Helical" evidence="6">
    <location>
        <begin position="314"/>
        <end position="334"/>
    </location>
</feature>
<evidence type="ECO:0000259" key="7">
    <source>
        <dbReference type="PROSITE" id="PS50850"/>
    </source>
</evidence>
<feature type="transmembrane region" description="Helical" evidence="6">
    <location>
        <begin position="402"/>
        <end position="422"/>
    </location>
</feature>
<evidence type="ECO:0000313" key="8">
    <source>
        <dbReference type="Proteomes" id="UP000504631"/>
    </source>
</evidence>
<dbReference type="InterPro" id="IPR024989">
    <property type="entry name" value="MFS_assoc_dom"/>
</dbReference>
<keyword evidence="8" id="KW-1185">Reference proteome</keyword>
<organism evidence="8 9">
    <name type="scientific">Bombus vosnesenskii</name>
    <dbReference type="NCBI Taxonomy" id="207650"/>
    <lineage>
        <taxon>Eukaryota</taxon>
        <taxon>Metazoa</taxon>
        <taxon>Ecdysozoa</taxon>
        <taxon>Arthropoda</taxon>
        <taxon>Hexapoda</taxon>
        <taxon>Insecta</taxon>
        <taxon>Pterygota</taxon>
        <taxon>Neoptera</taxon>
        <taxon>Endopterygota</taxon>
        <taxon>Hymenoptera</taxon>
        <taxon>Apocrita</taxon>
        <taxon>Aculeata</taxon>
        <taxon>Apoidea</taxon>
        <taxon>Anthophila</taxon>
        <taxon>Apidae</taxon>
        <taxon>Bombus</taxon>
        <taxon>Pyrobombus</taxon>
    </lineage>
</organism>
<evidence type="ECO:0000256" key="6">
    <source>
        <dbReference type="SAM" id="Phobius"/>
    </source>
</evidence>
<feature type="transmembrane region" description="Helical" evidence="6">
    <location>
        <begin position="527"/>
        <end position="548"/>
    </location>
</feature>
<dbReference type="AlphaFoldDB" id="A0A6J3JVM0"/>
<dbReference type="InterPro" id="IPR036259">
    <property type="entry name" value="MFS_trans_sf"/>
</dbReference>
<dbReference type="GeneID" id="117230687"/>
<dbReference type="KEGG" id="bvk:117230687"/>
<feature type="transmembrane region" description="Helical" evidence="6">
    <location>
        <begin position="288"/>
        <end position="308"/>
    </location>
</feature>
<sequence>MSVRSVLSFCDIDDMEGEQIIKRNNSRLKYLRQYFSDVLVTVTSQKMKLNYRQLPIKAHYFFFMAAMGPILPFLPVYGKQLGISALIMGSITAILPILFLIAKPTFGFLVDYFYTWRKTIFIALLAVTSGCFICMYFLPVLPDPVFSDYSFSNVSCDLLPYCKLEDISKPYLCTGVKNAICHWTCIDKNFSVSIQFQALNEEISFSSNSTCLIDKNSTLYCSKHSNCNVICDNLYDSYCLYTSVTFWGFVLLMSLGNIGFNVCNCMSDAICFDILGEDGQMGYGRQRVWGTIGFGISAFLAGYTVDYWSKGEIIKIYTPAFLLVFIFTLIDLFCCKKLDLPVMTGSADILKDIMKLLRLKPIIIFLCFATIAGILDSFMIYFLFWYLEDLAMATNCVREIKLIEGLIVAAETLGGEVIFFLLSGKILKKLGFGYSFTLCFVCYALRLGLISLALNPWWVIPIELFMQGPTYALCYATIVAYASKVAPPGTSATVQGIVAGMDDGCGFAIGSLIGGILYKLFGGVTTLRIFSSIAAITAFIYLILYVLYLKDIIPDTKNNVEWKTPEEAQKKCTVAES</sequence>
<dbReference type="GO" id="GO:0022857">
    <property type="term" value="F:transmembrane transporter activity"/>
    <property type="evidence" value="ECO:0007669"/>
    <property type="project" value="InterPro"/>
</dbReference>
<feature type="transmembrane region" description="Helical" evidence="6">
    <location>
        <begin position="504"/>
        <end position="521"/>
    </location>
</feature>
<name>A0A6J3JVM0_9HYME</name>
<evidence type="ECO:0000256" key="5">
    <source>
        <dbReference type="ARBA" id="ARBA00023136"/>
    </source>
</evidence>
<evidence type="ECO:0000256" key="3">
    <source>
        <dbReference type="ARBA" id="ARBA00022692"/>
    </source>
</evidence>
<dbReference type="InterPro" id="IPR051717">
    <property type="entry name" value="MFS_MFSD6"/>
</dbReference>
<dbReference type="Gene3D" id="1.20.1250.20">
    <property type="entry name" value="MFS general substrate transporter like domains"/>
    <property type="match status" value="3"/>
</dbReference>
<feature type="transmembrane region" description="Helical" evidence="6">
    <location>
        <begin position="362"/>
        <end position="387"/>
    </location>
</feature>
<dbReference type="Pfam" id="PF12832">
    <property type="entry name" value="MFS_1_like"/>
    <property type="match status" value="1"/>
</dbReference>
<dbReference type="CDD" id="cd17335">
    <property type="entry name" value="MFS_MFSD6"/>
    <property type="match status" value="1"/>
</dbReference>
<evidence type="ECO:0000256" key="2">
    <source>
        <dbReference type="ARBA" id="ARBA00005241"/>
    </source>
</evidence>
<feature type="transmembrane region" description="Helical" evidence="6">
    <location>
        <begin position="83"/>
        <end position="101"/>
    </location>
</feature>
<comment type="similarity">
    <text evidence="2">Belongs to the major facilitator superfamily. MFSD6 family.</text>
</comment>
<dbReference type="Proteomes" id="UP000504631">
    <property type="component" value="Unplaced"/>
</dbReference>
<feature type="transmembrane region" description="Helical" evidence="6">
    <location>
        <begin position="121"/>
        <end position="141"/>
    </location>
</feature>
<reference evidence="9" key="1">
    <citation type="submission" date="2025-08" db="UniProtKB">
        <authorList>
            <consortium name="RefSeq"/>
        </authorList>
    </citation>
    <scope>IDENTIFICATION</scope>
    <source>
        <tissue evidence="9">Muscle</tissue>
    </source>
</reference>
<evidence type="ECO:0000256" key="1">
    <source>
        <dbReference type="ARBA" id="ARBA00004141"/>
    </source>
</evidence>
<dbReference type="GO" id="GO:0016020">
    <property type="term" value="C:membrane"/>
    <property type="evidence" value="ECO:0007669"/>
    <property type="project" value="UniProtKB-SubCell"/>
</dbReference>
<evidence type="ECO:0000256" key="4">
    <source>
        <dbReference type="ARBA" id="ARBA00022989"/>
    </source>
</evidence>
<feature type="transmembrane region" description="Helical" evidence="6">
    <location>
        <begin position="58"/>
        <end position="77"/>
    </location>
</feature>
<keyword evidence="3 6" id="KW-0812">Transmembrane</keyword>
<accession>A0A6J3JVM0</accession>
<gene>
    <name evidence="9" type="primary">LOC117230687</name>
</gene>
<keyword evidence="5 6" id="KW-0472">Membrane</keyword>
<evidence type="ECO:0000313" key="9">
    <source>
        <dbReference type="RefSeq" id="XP_033344269.1"/>
    </source>
</evidence>
<dbReference type="RefSeq" id="XP_033344269.1">
    <property type="nucleotide sequence ID" value="XM_033488378.1"/>
</dbReference>
<dbReference type="PANTHER" id="PTHR16172">
    <property type="entry name" value="MAJOR FACILITATOR SUPERFAMILY DOMAIN-CONTAINING PROTEIN 6-LIKE"/>
    <property type="match status" value="1"/>
</dbReference>
<keyword evidence="4 6" id="KW-1133">Transmembrane helix</keyword>
<dbReference type="PANTHER" id="PTHR16172:SF37">
    <property type="entry name" value="RE36877P"/>
    <property type="match status" value="1"/>
</dbReference>
<protein>
    <submittedName>
        <fullName evidence="9">Major facilitator superfamily domain-containing protein 6 isoform X1</fullName>
    </submittedName>
</protein>
<dbReference type="PROSITE" id="PS50850">
    <property type="entry name" value="MFS"/>
    <property type="match status" value="1"/>
</dbReference>
<feature type="transmembrane region" description="Helical" evidence="6">
    <location>
        <begin position="464"/>
        <end position="483"/>
    </location>
</feature>
<feature type="transmembrane region" description="Helical" evidence="6">
    <location>
        <begin position="434"/>
        <end position="458"/>
    </location>
</feature>
<dbReference type="SUPFAM" id="SSF103473">
    <property type="entry name" value="MFS general substrate transporter"/>
    <property type="match status" value="1"/>
</dbReference>
<dbReference type="InterPro" id="IPR020846">
    <property type="entry name" value="MFS_dom"/>
</dbReference>
<feature type="domain" description="Major facilitator superfamily (MFS) profile" evidence="7">
    <location>
        <begin position="362"/>
        <end position="577"/>
    </location>
</feature>
<feature type="transmembrane region" description="Helical" evidence="6">
    <location>
        <begin position="244"/>
        <end position="267"/>
    </location>
</feature>
<proteinExistence type="inferred from homology"/>
<comment type="subcellular location">
    <subcellularLocation>
        <location evidence="1">Membrane</location>
        <topology evidence="1">Multi-pass membrane protein</topology>
    </subcellularLocation>
</comment>